<evidence type="ECO:0000313" key="2">
    <source>
        <dbReference type="EMBL" id="CAB4599595.1"/>
    </source>
</evidence>
<feature type="region of interest" description="Disordered" evidence="1">
    <location>
        <begin position="39"/>
        <end position="67"/>
    </location>
</feature>
<proteinExistence type="predicted"/>
<dbReference type="EMBL" id="CAEZTS010000290">
    <property type="protein sequence ID" value="CAB4599595.1"/>
    <property type="molecule type" value="Genomic_DNA"/>
</dbReference>
<sequence>MGAHFTSTGNCRPSLVITGVSSPNTRSNPLVSAVADIASTRRPGRSKRRASRAKAKPRSVGRLRSCTSSKITSAVPARLGSFCRRRVRMPSVTTSMRVFAPIRRSSRVW</sequence>
<gene>
    <name evidence="2" type="ORF">UFOPK1722_02123</name>
</gene>
<feature type="compositionally biased region" description="Basic residues" evidence="1">
    <location>
        <begin position="42"/>
        <end position="61"/>
    </location>
</feature>
<evidence type="ECO:0000256" key="1">
    <source>
        <dbReference type="SAM" id="MobiDB-lite"/>
    </source>
</evidence>
<name>A0A6J6GL26_9ZZZZ</name>
<accession>A0A6J6GL26</accession>
<dbReference type="AlphaFoldDB" id="A0A6J6GL26"/>
<organism evidence="2">
    <name type="scientific">freshwater metagenome</name>
    <dbReference type="NCBI Taxonomy" id="449393"/>
    <lineage>
        <taxon>unclassified sequences</taxon>
        <taxon>metagenomes</taxon>
        <taxon>ecological metagenomes</taxon>
    </lineage>
</organism>
<reference evidence="2" key="1">
    <citation type="submission" date="2020-05" db="EMBL/GenBank/DDBJ databases">
        <authorList>
            <person name="Chiriac C."/>
            <person name="Salcher M."/>
            <person name="Ghai R."/>
            <person name="Kavagutti S V."/>
        </authorList>
    </citation>
    <scope>NUCLEOTIDE SEQUENCE</scope>
</reference>
<protein>
    <submittedName>
        <fullName evidence="2">Unannotated protein</fullName>
    </submittedName>
</protein>